<dbReference type="NCBIfam" id="TIGR00212">
    <property type="entry name" value="hemC"/>
    <property type="match status" value="1"/>
</dbReference>
<proteinExistence type="inferred from homology"/>
<evidence type="ECO:0000256" key="3">
    <source>
        <dbReference type="ARBA" id="ARBA00005638"/>
    </source>
</evidence>
<dbReference type="PRINTS" id="PR00151">
    <property type="entry name" value="PORPHBDMNASE"/>
</dbReference>
<comment type="caution">
    <text evidence="12">The sequence shown here is derived from an EMBL/GenBank/DDBJ whole genome shotgun (WGS) entry which is preliminary data.</text>
</comment>
<dbReference type="SUPFAM" id="SSF53850">
    <property type="entry name" value="Periplasmic binding protein-like II"/>
    <property type="match status" value="1"/>
</dbReference>
<dbReference type="Proteomes" id="UP000481339">
    <property type="component" value="Unassembled WGS sequence"/>
</dbReference>
<dbReference type="GO" id="GO:0006783">
    <property type="term" value="P:heme biosynthetic process"/>
    <property type="evidence" value="ECO:0007669"/>
    <property type="project" value="TreeGrafter"/>
</dbReference>
<gene>
    <name evidence="12" type="primary">hemC</name>
    <name evidence="12" type="ORF">F8O02_06100</name>
</gene>
<feature type="domain" description="Porphobilinogen deaminase C-terminal" evidence="11">
    <location>
        <begin position="236"/>
        <end position="273"/>
    </location>
</feature>
<dbReference type="InterPro" id="IPR000860">
    <property type="entry name" value="HemC"/>
</dbReference>
<evidence type="ECO:0000256" key="1">
    <source>
        <dbReference type="ARBA" id="ARBA00001916"/>
    </source>
</evidence>
<keyword evidence="5 12" id="KW-0808">Transferase</keyword>
<organism evidence="12 13">
    <name type="scientific">Pseudoclavibacter caeni</name>
    <dbReference type="NCBI Taxonomy" id="908846"/>
    <lineage>
        <taxon>Bacteria</taxon>
        <taxon>Bacillati</taxon>
        <taxon>Actinomycetota</taxon>
        <taxon>Actinomycetes</taxon>
        <taxon>Micrococcales</taxon>
        <taxon>Microbacteriaceae</taxon>
        <taxon>Pseudoclavibacter</taxon>
    </lineage>
</organism>
<sequence>MTAPLRLGTRGSRLAVAQSRQVARALEAATGRPVELVRVVTHGDVNRASLATIGGVGVFATALREALAAGEIDLVVHSCKDLPTAAETRLEIAAMPRRADVRDVLVTRAGQTPATLPAGARIGTGSTRRQAQVRRLRPDARVVDIRGNVDSRLARLDADLDGVVLAAAGLARLDPAADVTGGSLLATPLGRADLTVHPLAADAWVPAPAQGVLAVETRRDEAALVDVLDDPATRLAATLERAVLAGLGSGCAAPVGVHATVAADGAVLVRARVYDVVDAVEAPGPQPGDVALDVTLDDVPAYADAARITAWATAAGEGIARRLVAAGADRVIAAAEVLAERAADATAPLDGPAPQDGPATLHGPVAPHGSTAGRPAVPAPAVGDHPDATDVSGESRR</sequence>
<keyword evidence="13" id="KW-1185">Reference proteome</keyword>
<evidence type="ECO:0000259" key="11">
    <source>
        <dbReference type="Pfam" id="PF03900"/>
    </source>
</evidence>
<evidence type="ECO:0000256" key="7">
    <source>
        <dbReference type="ARBA" id="ARBA00048169"/>
    </source>
</evidence>
<reference evidence="12 13" key="1">
    <citation type="submission" date="2019-09" db="EMBL/GenBank/DDBJ databases">
        <title>Phylogeny of genus Pseudoclavibacter and closely related genus.</title>
        <authorList>
            <person name="Li Y."/>
        </authorList>
    </citation>
    <scope>NUCLEOTIDE SEQUENCE [LARGE SCALE GENOMIC DNA]</scope>
    <source>
        <strain evidence="12 13">JCM 16921</strain>
    </source>
</reference>
<dbReference type="SUPFAM" id="SSF54782">
    <property type="entry name" value="Porphobilinogen deaminase (hydroxymethylbilane synthase), C-terminal domain"/>
    <property type="match status" value="1"/>
</dbReference>
<evidence type="ECO:0000256" key="5">
    <source>
        <dbReference type="ARBA" id="ARBA00022679"/>
    </source>
</evidence>
<evidence type="ECO:0000256" key="2">
    <source>
        <dbReference type="ARBA" id="ARBA00002869"/>
    </source>
</evidence>
<evidence type="ECO:0000259" key="10">
    <source>
        <dbReference type="Pfam" id="PF01379"/>
    </source>
</evidence>
<dbReference type="PROSITE" id="PS00533">
    <property type="entry name" value="PORPHOBILINOGEN_DEAM"/>
    <property type="match status" value="1"/>
</dbReference>
<evidence type="ECO:0000256" key="6">
    <source>
        <dbReference type="ARBA" id="ARBA00023244"/>
    </source>
</evidence>
<feature type="compositionally biased region" description="Basic and acidic residues" evidence="9">
    <location>
        <begin position="384"/>
        <end position="397"/>
    </location>
</feature>
<dbReference type="InterPro" id="IPR022418">
    <property type="entry name" value="Porphobilinogen_deaminase_C"/>
</dbReference>
<comment type="function">
    <text evidence="2">Tetrapolymerization of the monopyrrole PBG into the hydroxymethylbilane pre-uroporphyrinogen in several discrete steps.</text>
</comment>
<evidence type="ECO:0000313" key="13">
    <source>
        <dbReference type="Proteomes" id="UP000481339"/>
    </source>
</evidence>
<dbReference type="PANTHER" id="PTHR11557">
    <property type="entry name" value="PORPHOBILINOGEN DEAMINASE"/>
    <property type="match status" value="1"/>
</dbReference>
<dbReference type="RefSeq" id="WP_158036366.1">
    <property type="nucleotide sequence ID" value="NZ_BAAAZV010000020.1"/>
</dbReference>
<dbReference type="EMBL" id="WBKA01000004">
    <property type="protein sequence ID" value="KAB1631897.1"/>
    <property type="molecule type" value="Genomic_DNA"/>
</dbReference>
<comment type="catalytic activity">
    <reaction evidence="7">
        <text>4 porphobilinogen + H2O = hydroxymethylbilane + 4 NH4(+)</text>
        <dbReference type="Rhea" id="RHEA:13185"/>
        <dbReference type="ChEBI" id="CHEBI:15377"/>
        <dbReference type="ChEBI" id="CHEBI:28938"/>
        <dbReference type="ChEBI" id="CHEBI:57845"/>
        <dbReference type="ChEBI" id="CHEBI:58126"/>
        <dbReference type="EC" id="2.5.1.61"/>
    </reaction>
</comment>
<comment type="cofactor">
    <cofactor evidence="1">
        <name>dipyrromethane</name>
        <dbReference type="ChEBI" id="CHEBI:60342"/>
    </cofactor>
</comment>
<dbReference type="GO" id="GO:0005737">
    <property type="term" value="C:cytoplasm"/>
    <property type="evidence" value="ECO:0007669"/>
    <property type="project" value="UniProtKB-UniRule"/>
</dbReference>
<feature type="region of interest" description="Disordered" evidence="9">
    <location>
        <begin position="347"/>
        <end position="397"/>
    </location>
</feature>
<comment type="similarity">
    <text evidence="3">Belongs to the HMBS family.</text>
</comment>
<dbReference type="PANTHER" id="PTHR11557:SF0">
    <property type="entry name" value="PORPHOBILINOGEN DEAMINASE"/>
    <property type="match status" value="1"/>
</dbReference>
<dbReference type="AlphaFoldDB" id="A0A7C8FIB7"/>
<keyword evidence="6" id="KW-0627">Porphyrin biosynthesis</keyword>
<dbReference type="Pfam" id="PF01379">
    <property type="entry name" value="Porphobil_deam"/>
    <property type="match status" value="1"/>
</dbReference>
<evidence type="ECO:0000313" key="12">
    <source>
        <dbReference type="EMBL" id="KAB1631897.1"/>
    </source>
</evidence>
<dbReference type="GO" id="GO:0004418">
    <property type="term" value="F:hydroxymethylbilane synthase activity"/>
    <property type="evidence" value="ECO:0007669"/>
    <property type="project" value="UniProtKB-UniRule"/>
</dbReference>
<accession>A0A7C8FIB7</accession>
<evidence type="ECO:0000256" key="9">
    <source>
        <dbReference type="SAM" id="MobiDB-lite"/>
    </source>
</evidence>
<dbReference type="Gene3D" id="3.40.190.10">
    <property type="entry name" value="Periplasmic binding protein-like II"/>
    <property type="match status" value="2"/>
</dbReference>
<dbReference type="OrthoDB" id="9810298at2"/>
<dbReference type="InterPro" id="IPR036803">
    <property type="entry name" value="Porphobilinogen_deaminase_C_sf"/>
</dbReference>
<dbReference type="InterPro" id="IPR022417">
    <property type="entry name" value="Porphobilin_deaminase_N"/>
</dbReference>
<feature type="domain" description="Porphobilinogen deaminase N-terminal" evidence="10">
    <location>
        <begin position="5"/>
        <end position="224"/>
    </location>
</feature>
<protein>
    <recommendedName>
        <fullName evidence="4 8">Hydroxymethylbilane synthase</fullName>
        <ecNumber evidence="4 8">2.5.1.61</ecNumber>
    </recommendedName>
</protein>
<evidence type="ECO:0000256" key="8">
    <source>
        <dbReference type="NCBIfam" id="TIGR00212"/>
    </source>
</evidence>
<dbReference type="Pfam" id="PF03900">
    <property type="entry name" value="Porphobil_deamC"/>
    <property type="match status" value="1"/>
</dbReference>
<dbReference type="InterPro" id="IPR022419">
    <property type="entry name" value="Porphobilin_deaminase_cofac_BS"/>
</dbReference>
<dbReference type="EC" id="2.5.1.61" evidence="4 8"/>
<dbReference type="Gene3D" id="3.30.160.40">
    <property type="entry name" value="Porphobilinogen deaminase, C-terminal domain"/>
    <property type="match status" value="1"/>
</dbReference>
<evidence type="ECO:0000256" key="4">
    <source>
        <dbReference type="ARBA" id="ARBA00012655"/>
    </source>
</evidence>
<name>A0A7C8FIB7_9MICO</name>